<proteinExistence type="predicted"/>
<name>A0A172XXE5_9FLAO</name>
<evidence type="ECO:0008006" key="4">
    <source>
        <dbReference type="Google" id="ProtNLM"/>
    </source>
</evidence>
<dbReference type="RefSeq" id="WP_066755906.1">
    <property type="nucleotide sequence ID" value="NZ_CP015199.1"/>
</dbReference>
<keyword evidence="1" id="KW-0732">Signal</keyword>
<dbReference type="AlphaFoldDB" id="A0A172XXE5"/>
<evidence type="ECO:0000256" key="1">
    <source>
        <dbReference type="SAM" id="SignalP"/>
    </source>
</evidence>
<feature type="signal peptide" evidence="1">
    <location>
        <begin position="1"/>
        <end position="22"/>
    </location>
</feature>
<protein>
    <recommendedName>
        <fullName evidence="4">DUF5050 domain-containing protein</fullName>
    </recommendedName>
</protein>
<organism evidence="2 3">
    <name type="scientific">Chryseobacterium glaciei</name>
    <dbReference type="NCBI Taxonomy" id="1685010"/>
    <lineage>
        <taxon>Bacteria</taxon>
        <taxon>Pseudomonadati</taxon>
        <taxon>Bacteroidota</taxon>
        <taxon>Flavobacteriia</taxon>
        <taxon>Flavobacteriales</taxon>
        <taxon>Weeksellaceae</taxon>
        <taxon>Chryseobacterium group</taxon>
        <taxon>Chryseobacterium</taxon>
    </lineage>
</organism>
<dbReference type="Gene3D" id="2.130.10.10">
    <property type="entry name" value="YVTN repeat-like/Quinoprotein amine dehydrogenase"/>
    <property type="match status" value="1"/>
</dbReference>
<dbReference type="SUPFAM" id="SSF63825">
    <property type="entry name" value="YWTD domain"/>
    <property type="match status" value="1"/>
</dbReference>
<dbReference type="EMBL" id="CP015199">
    <property type="protein sequence ID" value="ANF51658.1"/>
    <property type="molecule type" value="Genomic_DNA"/>
</dbReference>
<dbReference type="InterPro" id="IPR015943">
    <property type="entry name" value="WD40/YVTN_repeat-like_dom_sf"/>
</dbReference>
<dbReference type="KEGG" id="chh:A0O34_14605"/>
<gene>
    <name evidence="2" type="ORF">A0O34_14605</name>
</gene>
<keyword evidence="3" id="KW-1185">Reference proteome</keyword>
<evidence type="ECO:0000313" key="2">
    <source>
        <dbReference type="EMBL" id="ANF51658.1"/>
    </source>
</evidence>
<dbReference type="OrthoDB" id="9773938at2"/>
<evidence type="ECO:0000313" key="3">
    <source>
        <dbReference type="Proteomes" id="UP000077824"/>
    </source>
</evidence>
<dbReference type="Pfam" id="PF16819">
    <property type="entry name" value="DUF5074"/>
    <property type="match status" value="1"/>
</dbReference>
<reference evidence="2 3" key="1">
    <citation type="submission" date="2016-04" db="EMBL/GenBank/DDBJ databases">
        <title>Complete Genome Sequence of Chryseobacterium sp. IHBB 10212.</title>
        <authorList>
            <person name="Pal M."/>
            <person name="Swarnkar M.K."/>
            <person name="Kaushal K."/>
            <person name="Chhibber S."/>
            <person name="Singh A.K."/>
            <person name="Gulati A."/>
        </authorList>
    </citation>
    <scope>NUCLEOTIDE SEQUENCE [LARGE SCALE GENOMIC DNA]</scope>
    <source>
        <strain evidence="2 3">IHBB 10212</strain>
    </source>
</reference>
<dbReference type="InterPro" id="IPR031815">
    <property type="entry name" value="DUF5074"/>
</dbReference>
<sequence length="352" mass="38303">MNIRKILTLAFAATLLFNVSCTNDSTDEVLETTFENGILITNEGGFTTPTAEVSFVTNDLSAVANKIYSGKNNEVLGNVLQTIGFDSDKAYLVSNVPNKIDIVNRYTFKKQATVTTNLQNPRYIAFSGSQYYVTNNNFFDVMKLNVYNKDNSFVKSISFARSAEKVVEAGGNIVVQTDGVTYESTPPYSELPTGYTITIVKPSTNVVDNTVTLPSNGIIRDLISYNGDAYVLASDNTNSYIYKINSTTGTYTTTTLTAIPQAQKLRVDGNKFYFTNSSNKIYSMTVGSTSVPTTPIVTTTGNLYGFNVIDGKIFASDASFTADSKVNVYNATNGSLLKTFTTGIGTNGFYKN</sequence>
<dbReference type="STRING" id="1685010.A0O34_14605"/>
<accession>A0A172XXE5</accession>
<feature type="chain" id="PRO_5008003942" description="DUF5050 domain-containing protein" evidence="1">
    <location>
        <begin position="23"/>
        <end position="352"/>
    </location>
</feature>
<dbReference type="Proteomes" id="UP000077824">
    <property type="component" value="Chromosome"/>
</dbReference>